<dbReference type="Proteomes" id="UP001055811">
    <property type="component" value="Linkage Group LG08"/>
</dbReference>
<comment type="caution">
    <text evidence="1">The sequence shown here is derived from an EMBL/GenBank/DDBJ whole genome shotgun (WGS) entry which is preliminary data.</text>
</comment>
<dbReference type="EMBL" id="CM042016">
    <property type="protein sequence ID" value="KAI3700140.1"/>
    <property type="molecule type" value="Genomic_DNA"/>
</dbReference>
<accession>A0ACB8ZS03</accession>
<evidence type="ECO:0000313" key="2">
    <source>
        <dbReference type="Proteomes" id="UP001055811"/>
    </source>
</evidence>
<name>A0ACB8ZS03_CICIN</name>
<organism evidence="1 2">
    <name type="scientific">Cichorium intybus</name>
    <name type="common">Chicory</name>
    <dbReference type="NCBI Taxonomy" id="13427"/>
    <lineage>
        <taxon>Eukaryota</taxon>
        <taxon>Viridiplantae</taxon>
        <taxon>Streptophyta</taxon>
        <taxon>Embryophyta</taxon>
        <taxon>Tracheophyta</taxon>
        <taxon>Spermatophyta</taxon>
        <taxon>Magnoliopsida</taxon>
        <taxon>eudicotyledons</taxon>
        <taxon>Gunneridae</taxon>
        <taxon>Pentapetalae</taxon>
        <taxon>asterids</taxon>
        <taxon>campanulids</taxon>
        <taxon>Asterales</taxon>
        <taxon>Asteraceae</taxon>
        <taxon>Cichorioideae</taxon>
        <taxon>Cichorieae</taxon>
        <taxon>Cichoriinae</taxon>
        <taxon>Cichorium</taxon>
    </lineage>
</organism>
<evidence type="ECO:0000313" key="1">
    <source>
        <dbReference type="EMBL" id="KAI3700140.1"/>
    </source>
</evidence>
<gene>
    <name evidence="1" type="ORF">L2E82_44758</name>
</gene>
<protein>
    <submittedName>
        <fullName evidence="1">Uncharacterized protein</fullName>
    </submittedName>
</protein>
<proteinExistence type="predicted"/>
<reference evidence="2" key="1">
    <citation type="journal article" date="2022" name="Mol. Ecol. Resour.">
        <title>The genomes of chicory, endive, great burdock and yacon provide insights into Asteraceae palaeo-polyploidization history and plant inulin production.</title>
        <authorList>
            <person name="Fan W."/>
            <person name="Wang S."/>
            <person name="Wang H."/>
            <person name="Wang A."/>
            <person name="Jiang F."/>
            <person name="Liu H."/>
            <person name="Zhao H."/>
            <person name="Xu D."/>
            <person name="Zhang Y."/>
        </authorList>
    </citation>
    <scope>NUCLEOTIDE SEQUENCE [LARGE SCALE GENOMIC DNA]</scope>
    <source>
        <strain evidence="2">cv. Punajuju</strain>
    </source>
</reference>
<keyword evidence="2" id="KW-1185">Reference proteome</keyword>
<reference evidence="1 2" key="2">
    <citation type="journal article" date="2022" name="Mol. Ecol. Resour.">
        <title>The genomes of chicory, endive, great burdock and yacon provide insights into Asteraceae paleo-polyploidization history and plant inulin production.</title>
        <authorList>
            <person name="Fan W."/>
            <person name="Wang S."/>
            <person name="Wang H."/>
            <person name="Wang A."/>
            <person name="Jiang F."/>
            <person name="Liu H."/>
            <person name="Zhao H."/>
            <person name="Xu D."/>
            <person name="Zhang Y."/>
        </authorList>
    </citation>
    <scope>NUCLEOTIDE SEQUENCE [LARGE SCALE GENOMIC DNA]</scope>
    <source>
        <strain evidence="2">cv. Punajuju</strain>
        <tissue evidence="1">Leaves</tissue>
    </source>
</reference>
<sequence>MKMCSVKNSNVAENGEQGLIKDDDTVMKVGHGDSGVWPCSSDDFRSNSGQFPCKSPADNITVEVDDTSDNTDCSPTGLPHESSPMDLAQEKEVR</sequence>